<dbReference type="Proteomes" id="UP001381693">
    <property type="component" value="Unassembled WGS sequence"/>
</dbReference>
<reference evidence="2 3" key="1">
    <citation type="submission" date="2023-11" db="EMBL/GenBank/DDBJ databases">
        <title>Halocaridina rubra genome assembly.</title>
        <authorList>
            <person name="Smith C."/>
        </authorList>
    </citation>
    <scope>NUCLEOTIDE SEQUENCE [LARGE SCALE GENOMIC DNA]</scope>
    <source>
        <strain evidence="2">EP-1</strain>
        <tissue evidence="2">Whole</tissue>
    </source>
</reference>
<organism evidence="2 3">
    <name type="scientific">Halocaridina rubra</name>
    <name type="common">Hawaiian red shrimp</name>
    <dbReference type="NCBI Taxonomy" id="373956"/>
    <lineage>
        <taxon>Eukaryota</taxon>
        <taxon>Metazoa</taxon>
        <taxon>Ecdysozoa</taxon>
        <taxon>Arthropoda</taxon>
        <taxon>Crustacea</taxon>
        <taxon>Multicrustacea</taxon>
        <taxon>Malacostraca</taxon>
        <taxon>Eumalacostraca</taxon>
        <taxon>Eucarida</taxon>
        <taxon>Decapoda</taxon>
        <taxon>Pleocyemata</taxon>
        <taxon>Caridea</taxon>
        <taxon>Atyoidea</taxon>
        <taxon>Atyidae</taxon>
        <taxon>Halocaridina</taxon>
    </lineage>
</organism>
<sequence>GRAQRPQHAHPAYRPPWQDDPLCRCQSAQCGMESIQTTQQEKHPERPRGDIKYI</sequence>
<feature type="compositionally biased region" description="Basic and acidic residues" evidence="1">
    <location>
        <begin position="40"/>
        <end position="54"/>
    </location>
</feature>
<evidence type="ECO:0000256" key="1">
    <source>
        <dbReference type="SAM" id="MobiDB-lite"/>
    </source>
</evidence>
<evidence type="ECO:0000313" key="3">
    <source>
        <dbReference type="Proteomes" id="UP001381693"/>
    </source>
</evidence>
<accession>A0AAN8XFU8</accession>
<dbReference type="EMBL" id="JAXCGZ010008811">
    <property type="protein sequence ID" value="KAK7077449.1"/>
    <property type="molecule type" value="Genomic_DNA"/>
</dbReference>
<feature type="region of interest" description="Disordered" evidence="1">
    <location>
        <begin position="34"/>
        <end position="54"/>
    </location>
</feature>
<dbReference type="AlphaFoldDB" id="A0AAN8XFU8"/>
<proteinExistence type="predicted"/>
<keyword evidence="3" id="KW-1185">Reference proteome</keyword>
<protein>
    <submittedName>
        <fullName evidence="2">Uncharacterized protein</fullName>
    </submittedName>
</protein>
<name>A0AAN8XFU8_HALRR</name>
<feature type="non-terminal residue" evidence="2">
    <location>
        <position position="1"/>
    </location>
</feature>
<gene>
    <name evidence="2" type="ORF">SK128_022112</name>
</gene>
<evidence type="ECO:0000313" key="2">
    <source>
        <dbReference type="EMBL" id="KAK7077449.1"/>
    </source>
</evidence>
<comment type="caution">
    <text evidence="2">The sequence shown here is derived from an EMBL/GenBank/DDBJ whole genome shotgun (WGS) entry which is preliminary data.</text>
</comment>